<dbReference type="STRING" id="3880.G7IJY4"/>
<name>G7IJY4_MEDTR</name>
<dbReference type="Proteomes" id="UP000002051">
    <property type="component" value="Chromosome 2"/>
</dbReference>
<dbReference type="EnsemblPlants" id="AES63322">
    <property type="protein sequence ID" value="AES63322"/>
    <property type="gene ID" value="MTR_2g007490"/>
</dbReference>
<keyword evidence="1" id="KW-0436">Ligase</keyword>
<organism evidence="1 3">
    <name type="scientific">Medicago truncatula</name>
    <name type="common">Barrel medic</name>
    <name type="synonym">Medicago tribuloides</name>
    <dbReference type="NCBI Taxonomy" id="3880"/>
    <lineage>
        <taxon>Eukaryota</taxon>
        <taxon>Viridiplantae</taxon>
        <taxon>Streptophyta</taxon>
        <taxon>Embryophyta</taxon>
        <taxon>Tracheophyta</taxon>
        <taxon>Spermatophyta</taxon>
        <taxon>Magnoliopsida</taxon>
        <taxon>eudicotyledons</taxon>
        <taxon>Gunneridae</taxon>
        <taxon>Pentapetalae</taxon>
        <taxon>rosids</taxon>
        <taxon>fabids</taxon>
        <taxon>Fabales</taxon>
        <taxon>Fabaceae</taxon>
        <taxon>Papilionoideae</taxon>
        <taxon>50 kb inversion clade</taxon>
        <taxon>NPAAA clade</taxon>
        <taxon>Hologalegina</taxon>
        <taxon>IRL clade</taxon>
        <taxon>Trifolieae</taxon>
        <taxon>Medicago</taxon>
    </lineage>
</organism>
<evidence type="ECO:0000313" key="3">
    <source>
        <dbReference type="Proteomes" id="UP000002051"/>
    </source>
</evidence>
<gene>
    <name evidence="1" type="ordered locus">MTR_2g007490</name>
</gene>
<reference evidence="2" key="3">
    <citation type="submission" date="2015-04" db="UniProtKB">
        <authorList>
            <consortium name="EnsemblPlants"/>
        </authorList>
    </citation>
    <scope>IDENTIFICATION</scope>
    <source>
        <strain evidence="2">cv. Jemalong A17</strain>
    </source>
</reference>
<proteinExistence type="predicted"/>
<dbReference type="eggNOG" id="KOG0167">
    <property type="taxonomic scope" value="Eukaryota"/>
</dbReference>
<accession>G7IJY4</accession>
<keyword evidence="3" id="KW-1185">Reference proteome</keyword>
<dbReference type="AlphaFoldDB" id="G7IJY4"/>
<dbReference type="GO" id="GO:0016874">
    <property type="term" value="F:ligase activity"/>
    <property type="evidence" value="ECO:0007669"/>
    <property type="project" value="UniProtKB-KW"/>
</dbReference>
<dbReference type="PaxDb" id="3880-AES63322"/>
<sequence length="91" mass="10325">MGIRDSAYSQQPKWIIEESKAEVGAIPFLVTILKSIYSRIHEHVLTAFFKLSIYNKILTMAAGAVNSIFEVLESEMTMEARKNVAAEIYDR</sequence>
<protein>
    <submittedName>
        <fullName evidence="1">Ubiquitin-protein ligase, putative</fullName>
    </submittedName>
</protein>
<dbReference type="HOGENOM" id="CLU_187929_0_0_1"/>
<reference evidence="1 3" key="2">
    <citation type="journal article" date="2014" name="BMC Genomics">
        <title>An improved genome release (version Mt4.0) for the model legume Medicago truncatula.</title>
        <authorList>
            <person name="Tang H."/>
            <person name="Krishnakumar V."/>
            <person name="Bidwell S."/>
            <person name="Rosen B."/>
            <person name="Chan A."/>
            <person name="Zhou S."/>
            <person name="Gentzbittel L."/>
            <person name="Childs K.L."/>
            <person name="Yandell M."/>
            <person name="Gundlach H."/>
            <person name="Mayer K.F."/>
            <person name="Schwartz D.C."/>
            <person name="Town C.D."/>
        </authorList>
    </citation>
    <scope>GENOME REANNOTATION</scope>
    <source>
        <strain evidence="2 3">cv. Jemalong A17</strain>
    </source>
</reference>
<evidence type="ECO:0000313" key="1">
    <source>
        <dbReference type="EMBL" id="AES63322.1"/>
    </source>
</evidence>
<evidence type="ECO:0000313" key="2">
    <source>
        <dbReference type="EnsemblPlants" id="AES63322"/>
    </source>
</evidence>
<dbReference type="EMBL" id="CM001218">
    <property type="protein sequence ID" value="AES63322.1"/>
    <property type="molecule type" value="Genomic_DNA"/>
</dbReference>
<dbReference type="Gene3D" id="1.25.10.10">
    <property type="entry name" value="Leucine-rich Repeat Variant"/>
    <property type="match status" value="1"/>
</dbReference>
<dbReference type="InterPro" id="IPR011989">
    <property type="entry name" value="ARM-like"/>
</dbReference>
<reference evidence="1 3" key="1">
    <citation type="journal article" date="2011" name="Nature">
        <title>The Medicago genome provides insight into the evolution of rhizobial symbioses.</title>
        <authorList>
            <person name="Young N.D."/>
            <person name="Debelle F."/>
            <person name="Oldroyd G.E."/>
            <person name="Geurts R."/>
            <person name="Cannon S.B."/>
            <person name="Udvardi M.K."/>
            <person name="Benedito V.A."/>
            <person name="Mayer K.F."/>
            <person name="Gouzy J."/>
            <person name="Schoof H."/>
            <person name="Van de Peer Y."/>
            <person name="Proost S."/>
            <person name="Cook D.R."/>
            <person name="Meyers B.C."/>
            <person name="Spannagl M."/>
            <person name="Cheung F."/>
            <person name="De Mita S."/>
            <person name="Krishnakumar V."/>
            <person name="Gundlach H."/>
            <person name="Zhou S."/>
            <person name="Mudge J."/>
            <person name="Bharti A.K."/>
            <person name="Murray J.D."/>
            <person name="Naoumkina M.A."/>
            <person name="Rosen B."/>
            <person name="Silverstein K.A."/>
            <person name="Tang H."/>
            <person name="Rombauts S."/>
            <person name="Zhao P.X."/>
            <person name="Zhou P."/>
            <person name="Barbe V."/>
            <person name="Bardou P."/>
            <person name="Bechner M."/>
            <person name="Bellec A."/>
            <person name="Berger A."/>
            <person name="Berges H."/>
            <person name="Bidwell S."/>
            <person name="Bisseling T."/>
            <person name="Choisne N."/>
            <person name="Couloux A."/>
            <person name="Denny R."/>
            <person name="Deshpande S."/>
            <person name="Dai X."/>
            <person name="Doyle J.J."/>
            <person name="Dudez A.M."/>
            <person name="Farmer A.D."/>
            <person name="Fouteau S."/>
            <person name="Franken C."/>
            <person name="Gibelin C."/>
            <person name="Gish J."/>
            <person name="Goldstein S."/>
            <person name="Gonzalez A.J."/>
            <person name="Green P.J."/>
            <person name="Hallab A."/>
            <person name="Hartog M."/>
            <person name="Hua A."/>
            <person name="Humphray S.J."/>
            <person name="Jeong D.H."/>
            <person name="Jing Y."/>
            <person name="Jocker A."/>
            <person name="Kenton S.M."/>
            <person name="Kim D.J."/>
            <person name="Klee K."/>
            <person name="Lai H."/>
            <person name="Lang C."/>
            <person name="Lin S."/>
            <person name="Macmil S.L."/>
            <person name="Magdelenat G."/>
            <person name="Matthews L."/>
            <person name="McCorrison J."/>
            <person name="Monaghan E.L."/>
            <person name="Mun J.H."/>
            <person name="Najar F.Z."/>
            <person name="Nicholson C."/>
            <person name="Noirot C."/>
            <person name="O'Bleness M."/>
            <person name="Paule C.R."/>
            <person name="Poulain J."/>
            <person name="Prion F."/>
            <person name="Qin B."/>
            <person name="Qu C."/>
            <person name="Retzel E.F."/>
            <person name="Riddle C."/>
            <person name="Sallet E."/>
            <person name="Samain S."/>
            <person name="Samson N."/>
            <person name="Sanders I."/>
            <person name="Saurat O."/>
            <person name="Scarpelli C."/>
            <person name="Schiex T."/>
            <person name="Segurens B."/>
            <person name="Severin A.J."/>
            <person name="Sherrier D.J."/>
            <person name="Shi R."/>
            <person name="Sims S."/>
            <person name="Singer S.R."/>
            <person name="Sinharoy S."/>
            <person name="Sterck L."/>
            <person name="Viollet A."/>
            <person name="Wang B.B."/>
            <person name="Wang K."/>
            <person name="Wang M."/>
            <person name="Wang X."/>
            <person name="Warfsmann J."/>
            <person name="Weissenbach J."/>
            <person name="White D.D."/>
            <person name="White J.D."/>
            <person name="Wiley G.B."/>
            <person name="Wincker P."/>
            <person name="Xing Y."/>
            <person name="Yang L."/>
            <person name="Yao Z."/>
            <person name="Ying F."/>
            <person name="Zhai J."/>
            <person name="Zhou L."/>
            <person name="Zuber A."/>
            <person name="Denarie J."/>
            <person name="Dixon R.A."/>
            <person name="May G.D."/>
            <person name="Schwartz D.C."/>
            <person name="Rogers J."/>
            <person name="Quetier F."/>
            <person name="Town C.D."/>
            <person name="Roe B.A."/>
        </authorList>
    </citation>
    <scope>NUCLEOTIDE SEQUENCE [LARGE SCALE GENOMIC DNA]</scope>
    <source>
        <strain evidence="1">A17</strain>
        <strain evidence="2 3">cv. Jemalong A17</strain>
    </source>
</reference>